<dbReference type="GeneID" id="39745057"/>
<organism evidence="2 3">
    <name type="scientific">Plasmodium gonderi</name>
    <dbReference type="NCBI Taxonomy" id="77519"/>
    <lineage>
        <taxon>Eukaryota</taxon>
        <taxon>Sar</taxon>
        <taxon>Alveolata</taxon>
        <taxon>Apicomplexa</taxon>
        <taxon>Aconoidasida</taxon>
        <taxon>Haemosporida</taxon>
        <taxon>Plasmodiidae</taxon>
        <taxon>Plasmodium</taxon>
        <taxon>Plasmodium (Plasmodium)</taxon>
    </lineage>
</organism>
<keyword evidence="3" id="KW-1185">Reference proteome</keyword>
<dbReference type="Proteomes" id="UP000195521">
    <property type="component" value="Unassembled WGS sequence"/>
</dbReference>
<evidence type="ECO:0000256" key="1">
    <source>
        <dbReference type="SAM" id="Phobius"/>
    </source>
</evidence>
<dbReference type="EMBL" id="BDQF01000199">
    <property type="protein sequence ID" value="GAW84249.1"/>
    <property type="molecule type" value="Genomic_DNA"/>
</dbReference>
<dbReference type="OrthoDB" id="10286000at2759"/>
<feature type="transmembrane region" description="Helical" evidence="1">
    <location>
        <begin position="6"/>
        <end position="27"/>
    </location>
</feature>
<sequence length="253" mass="30123">MLLHVIIITIIDVTNFLILSYVTMIIISSPLAWSFDTVRYTISDDLSNSYTIVFTIIDNKKVTTNTKFIHYCKYIGIYLKYIKENGTEHINACCKYFSYELNDILKSNEISALQRKKFYQIMKNVEEYEYNNVFYTCSDHIEDLDEGIFYVMKNLNDLYFNFDKLKDEKGECEYDTKCFEKYSDIFRTNQKLNIKSFRDYSVYGSYIVSVLNNLKGLMSKYSKNYDKLMDSFERTYKNLIHDNNLIAYKSLNF</sequence>
<keyword evidence="1" id="KW-0812">Transmembrane</keyword>
<name>A0A1Y1JP56_PLAGO</name>
<accession>A0A1Y1JP56</accession>
<keyword evidence="1" id="KW-0472">Membrane</keyword>
<dbReference type="RefSeq" id="XP_028546838.1">
    <property type="nucleotide sequence ID" value="XM_028691037.1"/>
</dbReference>
<keyword evidence="1" id="KW-1133">Transmembrane helix</keyword>
<proteinExistence type="predicted"/>
<reference evidence="3" key="1">
    <citation type="submission" date="2017-04" db="EMBL/GenBank/DDBJ databases">
        <title>Plasmodium gonderi genome.</title>
        <authorList>
            <person name="Arisue N."/>
            <person name="Honma H."/>
            <person name="Kawai S."/>
            <person name="Tougan T."/>
            <person name="Tanabe K."/>
            <person name="Horii T."/>
        </authorList>
    </citation>
    <scope>NUCLEOTIDE SEQUENCE [LARGE SCALE GENOMIC DNA]</scope>
    <source>
        <strain evidence="3">ATCC 30045</strain>
    </source>
</reference>
<dbReference type="AlphaFoldDB" id="A0A1Y1JP56"/>
<gene>
    <name evidence="2" type="ORF">PGO_001930</name>
</gene>
<evidence type="ECO:0000313" key="3">
    <source>
        <dbReference type="Proteomes" id="UP000195521"/>
    </source>
</evidence>
<comment type="caution">
    <text evidence="2">The sequence shown here is derived from an EMBL/GenBank/DDBJ whole genome shotgun (WGS) entry which is preliminary data.</text>
</comment>
<evidence type="ECO:0000313" key="2">
    <source>
        <dbReference type="EMBL" id="GAW84249.1"/>
    </source>
</evidence>
<protein>
    <submittedName>
        <fullName evidence="2">Variable surface protein</fullName>
    </submittedName>
</protein>